<evidence type="ECO:0000313" key="2">
    <source>
        <dbReference type="EMBL" id="TDR43280.1"/>
    </source>
</evidence>
<gene>
    <name evidence="2" type="ORF">DFR29_107293</name>
</gene>
<sequence>MAALSHAASACFALVLALANPARAQQPFAPYSRNPELRIEALEGKIALRLQGNWPTPCLPSVETVSLDGNELNIELRSKRPLCARTPMPFDIEVDLAPKVGKRWPDMPLRVSVRTANSATAAAELRGFALIGKGDGPRPLPTAGLWWPLPLADATNPMAGTGFSLEVQGYTLAVAVLGKTRKGSPIWYFGTSKLRSRTTQIDLVAAGNGNPEEPTPDAAADSALLHMDFQGNGRATAWLGQYEQGETQPLLRLQVIELAHLPFADQTDGASWHGDWVLLGATPGQPRSARQLRLNANSFVAAANYRLSGDDGSMLSCEREPQLTRAAPPRRCRLTDAAGALIADFDSIDINRLDGFAPDRTPVQLLRVQKR</sequence>
<name>A0A4R6YWQ7_9GAMM</name>
<keyword evidence="1" id="KW-0732">Signal</keyword>
<comment type="caution">
    <text evidence="2">The sequence shown here is derived from an EMBL/GenBank/DDBJ whole genome shotgun (WGS) entry which is preliminary data.</text>
</comment>
<dbReference type="AlphaFoldDB" id="A0A4R6YWQ7"/>
<organism evidence="2 3">
    <name type="scientific">Tahibacter aquaticus</name>
    <dbReference type="NCBI Taxonomy" id="520092"/>
    <lineage>
        <taxon>Bacteria</taxon>
        <taxon>Pseudomonadati</taxon>
        <taxon>Pseudomonadota</taxon>
        <taxon>Gammaproteobacteria</taxon>
        <taxon>Lysobacterales</taxon>
        <taxon>Rhodanobacteraceae</taxon>
        <taxon>Tahibacter</taxon>
    </lineage>
</organism>
<dbReference type="OrthoDB" id="5956665at2"/>
<reference evidence="2 3" key="1">
    <citation type="submission" date="2019-03" db="EMBL/GenBank/DDBJ databases">
        <title>Genomic Encyclopedia of Type Strains, Phase IV (KMG-IV): sequencing the most valuable type-strain genomes for metagenomic binning, comparative biology and taxonomic classification.</title>
        <authorList>
            <person name="Goeker M."/>
        </authorList>
    </citation>
    <scope>NUCLEOTIDE SEQUENCE [LARGE SCALE GENOMIC DNA]</scope>
    <source>
        <strain evidence="2 3">DSM 21667</strain>
    </source>
</reference>
<dbReference type="Proteomes" id="UP000295293">
    <property type="component" value="Unassembled WGS sequence"/>
</dbReference>
<keyword evidence="3" id="KW-1185">Reference proteome</keyword>
<proteinExistence type="predicted"/>
<feature type="signal peptide" evidence="1">
    <location>
        <begin position="1"/>
        <end position="24"/>
    </location>
</feature>
<feature type="chain" id="PRO_5020917212" evidence="1">
    <location>
        <begin position="25"/>
        <end position="371"/>
    </location>
</feature>
<dbReference type="EMBL" id="SNZH01000007">
    <property type="protein sequence ID" value="TDR43280.1"/>
    <property type="molecule type" value="Genomic_DNA"/>
</dbReference>
<evidence type="ECO:0000313" key="3">
    <source>
        <dbReference type="Proteomes" id="UP000295293"/>
    </source>
</evidence>
<protein>
    <submittedName>
        <fullName evidence="2">Uncharacterized protein</fullName>
    </submittedName>
</protein>
<accession>A0A4R6YWQ7</accession>
<evidence type="ECO:0000256" key="1">
    <source>
        <dbReference type="SAM" id="SignalP"/>
    </source>
</evidence>
<dbReference type="RefSeq" id="WP_133819183.1">
    <property type="nucleotide sequence ID" value="NZ_SNZH01000007.1"/>
</dbReference>